<dbReference type="InterPro" id="IPR010656">
    <property type="entry name" value="DctM"/>
</dbReference>
<protein>
    <recommendedName>
        <fullName evidence="7">TRAP transporter large permease protein</fullName>
    </recommendedName>
</protein>
<organism evidence="9 10">
    <name type="scientific">Verticiella sediminum</name>
    <dbReference type="NCBI Taxonomy" id="1247510"/>
    <lineage>
        <taxon>Bacteria</taxon>
        <taxon>Pseudomonadati</taxon>
        <taxon>Pseudomonadota</taxon>
        <taxon>Betaproteobacteria</taxon>
        <taxon>Burkholderiales</taxon>
        <taxon>Alcaligenaceae</taxon>
        <taxon>Verticiella</taxon>
    </lineage>
</organism>
<feature type="transmembrane region" description="Helical" evidence="7">
    <location>
        <begin position="400"/>
        <end position="428"/>
    </location>
</feature>
<evidence type="ECO:0000256" key="3">
    <source>
        <dbReference type="ARBA" id="ARBA00022519"/>
    </source>
</evidence>
<dbReference type="GO" id="GO:0005886">
    <property type="term" value="C:plasma membrane"/>
    <property type="evidence" value="ECO:0007669"/>
    <property type="project" value="UniProtKB-SubCell"/>
</dbReference>
<keyword evidence="3 7" id="KW-0997">Cell inner membrane</keyword>
<keyword evidence="10" id="KW-1185">Reference proteome</keyword>
<dbReference type="PIRSF" id="PIRSF006066">
    <property type="entry name" value="HI0050"/>
    <property type="match status" value="1"/>
</dbReference>
<evidence type="ECO:0000256" key="2">
    <source>
        <dbReference type="ARBA" id="ARBA00022475"/>
    </source>
</evidence>
<comment type="caution">
    <text evidence="9">The sequence shown here is derived from an EMBL/GenBank/DDBJ whole genome shotgun (WGS) entry which is preliminary data.</text>
</comment>
<comment type="function">
    <text evidence="7">Part of the tripartite ATP-independent periplasmic (TRAP) transport system.</text>
</comment>
<evidence type="ECO:0000256" key="4">
    <source>
        <dbReference type="ARBA" id="ARBA00022692"/>
    </source>
</evidence>
<dbReference type="InterPro" id="IPR004681">
    <property type="entry name" value="TRAP_DctM"/>
</dbReference>
<feature type="transmembrane region" description="Helical" evidence="7">
    <location>
        <begin position="223"/>
        <end position="242"/>
    </location>
</feature>
<evidence type="ECO:0000313" key="10">
    <source>
        <dbReference type="Proteomes" id="UP000318405"/>
    </source>
</evidence>
<comment type="caution">
    <text evidence="7">Lacks conserved residue(s) required for the propagation of feature annotation.</text>
</comment>
<dbReference type="PANTHER" id="PTHR33362">
    <property type="entry name" value="SIALIC ACID TRAP TRANSPORTER PERMEASE PROTEIN SIAT-RELATED"/>
    <property type="match status" value="1"/>
</dbReference>
<gene>
    <name evidence="9" type="ORF">FOZ76_11995</name>
</gene>
<keyword evidence="5 7" id="KW-1133">Transmembrane helix</keyword>
<feature type="transmembrane region" description="Helical" evidence="7">
    <location>
        <begin position="248"/>
        <end position="270"/>
    </location>
</feature>
<evidence type="ECO:0000256" key="6">
    <source>
        <dbReference type="ARBA" id="ARBA00023136"/>
    </source>
</evidence>
<evidence type="ECO:0000256" key="5">
    <source>
        <dbReference type="ARBA" id="ARBA00022989"/>
    </source>
</evidence>
<feature type="transmembrane region" description="Helical" evidence="7">
    <location>
        <begin position="361"/>
        <end position="380"/>
    </location>
</feature>
<dbReference type="AlphaFoldDB" id="A0A556ANI6"/>
<feature type="transmembrane region" description="Helical" evidence="7">
    <location>
        <begin position="139"/>
        <end position="162"/>
    </location>
</feature>
<feature type="transmembrane region" description="Helical" evidence="7">
    <location>
        <begin position="174"/>
        <end position="195"/>
    </location>
</feature>
<dbReference type="NCBIfam" id="TIGR00786">
    <property type="entry name" value="dctM"/>
    <property type="match status" value="1"/>
</dbReference>
<comment type="subcellular location">
    <subcellularLocation>
        <location evidence="1 7">Cell inner membrane</location>
        <topology evidence="1 7">Multi-pass membrane protein</topology>
    </subcellularLocation>
</comment>
<feature type="transmembrane region" description="Helical" evidence="7">
    <location>
        <begin position="6"/>
        <end position="39"/>
    </location>
</feature>
<keyword evidence="2" id="KW-1003">Cell membrane</keyword>
<feature type="domain" description="TRAP C4-dicarboxylate transport system permease DctM subunit" evidence="8">
    <location>
        <begin position="10"/>
        <end position="422"/>
    </location>
</feature>
<evidence type="ECO:0000256" key="1">
    <source>
        <dbReference type="ARBA" id="ARBA00004429"/>
    </source>
</evidence>
<keyword evidence="4 7" id="KW-0812">Transmembrane</keyword>
<name>A0A556ANI6_9BURK</name>
<dbReference type="Proteomes" id="UP000318405">
    <property type="component" value="Unassembled WGS sequence"/>
</dbReference>
<evidence type="ECO:0000256" key="7">
    <source>
        <dbReference type="RuleBase" id="RU369079"/>
    </source>
</evidence>
<sequence>MNVALVGLGFLVMLVLMFLSLPVAVSIIAVGALGGFLIYGYPLVDMIGGVVWSSLNSPSMLAIPLFMLLGELLLRGGIADRMFDALALWLDRLPGGMLHTNIATCTLFSATSGSSVATAATVGTLALPALHGRNYPIRPVLGTLAAGGTLGILIPPSVNLLVYGSLANTSVGELFAAGVVPGLTLAMLFSLYVFLFHRDAGRHAPGASTTVPWRVKFAMLRHLVPPLLIFTVVMGSIYGGLATPTESAALGVMLALVLLALNRRLTLALLAQCSLQAARTTGMVVIVLTCALMLNVTVSMTGATQAVTQWVGSFGLDRLTLLLILVVFYVLLGTFLDAMSMLVLTVPIAVPMVAAVGVDPVWFGIFIVVMCEIALITPPVGMNLFVVHGVRTDGGGFGDVIWGALPYVAIMILFTFALIAWPGLATWLPNAMAGRT</sequence>
<comment type="similarity">
    <text evidence="7">Belongs to the TRAP transporter large permease family.</text>
</comment>
<comment type="subunit">
    <text evidence="7">The complex comprises the extracytoplasmic solute receptor protein and the two transmembrane proteins.</text>
</comment>
<evidence type="ECO:0000313" key="9">
    <source>
        <dbReference type="EMBL" id="TSH94445.1"/>
    </source>
</evidence>
<dbReference type="OrthoDB" id="9796052at2"/>
<feature type="transmembrane region" description="Helical" evidence="7">
    <location>
        <begin position="60"/>
        <end position="78"/>
    </location>
</feature>
<accession>A0A556ANI6</accession>
<feature type="transmembrane region" description="Helical" evidence="7">
    <location>
        <begin position="282"/>
        <end position="301"/>
    </location>
</feature>
<feature type="transmembrane region" description="Helical" evidence="7">
    <location>
        <begin position="321"/>
        <end position="349"/>
    </location>
</feature>
<dbReference type="GO" id="GO:0022857">
    <property type="term" value="F:transmembrane transporter activity"/>
    <property type="evidence" value="ECO:0007669"/>
    <property type="project" value="UniProtKB-UniRule"/>
</dbReference>
<reference evidence="9 10" key="1">
    <citation type="submission" date="2019-07" db="EMBL/GenBank/DDBJ databases">
        <title>Qingshengfaniella alkalisoli gen. nov., sp. nov., isolated from saline soil.</title>
        <authorList>
            <person name="Xu L."/>
            <person name="Huang X.-X."/>
            <person name="Sun J.-Q."/>
        </authorList>
    </citation>
    <scope>NUCLEOTIDE SEQUENCE [LARGE SCALE GENOMIC DNA]</scope>
    <source>
        <strain evidence="9 10">DSM 27279</strain>
    </source>
</reference>
<dbReference type="EMBL" id="VLTJ01000024">
    <property type="protein sequence ID" value="TSH94445.1"/>
    <property type="molecule type" value="Genomic_DNA"/>
</dbReference>
<keyword evidence="6 7" id="KW-0472">Membrane</keyword>
<dbReference type="PANTHER" id="PTHR33362:SF5">
    <property type="entry name" value="C4-DICARBOXYLATE TRAP TRANSPORTER LARGE PERMEASE PROTEIN DCTM"/>
    <property type="match status" value="1"/>
</dbReference>
<evidence type="ECO:0000259" key="8">
    <source>
        <dbReference type="Pfam" id="PF06808"/>
    </source>
</evidence>
<dbReference type="RefSeq" id="WP_143948506.1">
    <property type="nucleotide sequence ID" value="NZ_BAABMB010000001.1"/>
</dbReference>
<proteinExistence type="inferred from homology"/>
<keyword evidence="7" id="KW-0813">Transport</keyword>
<dbReference type="Pfam" id="PF06808">
    <property type="entry name" value="DctM"/>
    <property type="match status" value="1"/>
</dbReference>